<evidence type="ECO:0000256" key="3">
    <source>
        <dbReference type="ARBA" id="ARBA00022833"/>
    </source>
</evidence>
<evidence type="ECO:0000256" key="1">
    <source>
        <dbReference type="ARBA" id="ARBA00022723"/>
    </source>
</evidence>
<dbReference type="SUPFAM" id="SSF48403">
    <property type="entry name" value="Ankyrin repeat"/>
    <property type="match status" value="1"/>
</dbReference>
<dbReference type="PROSITE" id="PS50297">
    <property type="entry name" value="ANK_REP_REGION"/>
    <property type="match status" value="1"/>
</dbReference>
<dbReference type="SMART" id="SM00105">
    <property type="entry name" value="ArfGap"/>
    <property type="match status" value="1"/>
</dbReference>
<dbReference type="PRINTS" id="PR00405">
    <property type="entry name" value="REVINTRACTNG"/>
</dbReference>
<keyword evidence="1" id="KW-0479">Metal-binding</keyword>
<dbReference type="InterPro" id="IPR045258">
    <property type="entry name" value="ACAP1/2/3-like"/>
</dbReference>
<dbReference type="SUPFAM" id="SSF57863">
    <property type="entry name" value="ArfGap/RecO-like zinc finger"/>
    <property type="match status" value="1"/>
</dbReference>
<dbReference type="Pfam" id="PF00023">
    <property type="entry name" value="Ank"/>
    <property type="match status" value="1"/>
</dbReference>
<organism evidence="8">
    <name type="scientific">Alexandrium catenella</name>
    <name type="common">Red tide dinoflagellate</name>
    <name type="synonym">Gonyaulax catenella</name>
    <dbReference type="NCBI Taxonomy" id="2925"/>
    <lineage>
        <taxon>Eukaryota</taxon>
        <taxon>Sar</taxon>
        <taxon>Alveolata</taxon>
        <taxon>Dinophyceae</taxon>
        <taxon>Gonyaulacales</taxon>
        <taxon>Pyrocystaceae</taxon>
        <taxon>Alexandrium</taxon>
    </lineage>
</organism>
<dbReference type="InterPro" id="IPR038508">
    <property type="entry name" value="ArfGAP_dom_sf"/>
</dbReference>
<dbReference type="PANTHER" id="PTHR23180">
    <property type="entry name" value="CENTAURIN/ARF"/>
    <property type="match status" value="1"/>
</dbReference>
<dbReference type="SMART" id="SM00248">
    <property type="entry name" value="ANK"/>
    <property type="match status" value="3"/>
</dbReference>
<reference evidence="8" key="1">
    <citation type="submission" date="2021-01" db="EMBL/GenBank/DDBJ databases">
        <authorList>
            <person name="Corre E."/>
            <person name="Pelletier E."/>
            <person name="Niang G."/>
            <person name="Scheremetjew M."/>
            <person name="Finn R."/>
            <person name="Kale V."/>
            <person name="Holt S."/>
            <person name="Cochrane G."/>
            <person name="Meng A."/>
            <person name="Brown T."/>
            <person name="Cohen L."/>
        </authorList>
    </citation>
    <scope>NUCLEOTIDE SEQUENCE</scope>
    <source>
        <strain evidence="8">OF101</strain>
    </source>
</reference>
<dbReference type="Pfam" id="PF01412">
    <property type="entry name" value="ArfGap"/>
    <property type="match status" value="1"/>
</dbReference>
<dbReference type="EMBL" id="HBGE01104528">
    <property type="protein sequence ID" value="CAD9185507.1"/>
    <property type="molecule type" value="Transcribed_RNA"/>
</dbReference>
<gene>
    <name evidence="8" type="ORF">ACAT0790_LOCUS62281</name>
</gene>
<feature type="domain" description="Arf-GAP" evidence="7">
    <location>
        <begin position="34"/>
        <end position="115"/>
    </location>
</feature>
<dbReference type="GO" id="GO:0005096">
    <property type="term" value="F:GTPase activator activity"/>
    <property type="evidence" value="ECO:0007669"/>
    <property type="project" value="InterPro"/>
</dbReference>
<dbReference type="Pfam" id="PF12796">
    <property type="entry name" value="Ank_2"/>
    <property type="match status" value="1"/>
</dbReference>
<dbReference type="InterPro" id="IPR002110">
    <property type="entry name" value="Ankyrin_rpt"/>
</dbReference>
<feature type="repeat" description="ANK" evidence="4">
    <location>
        <begin position="393"/>
        <end position="425"/>
    </location>
</feature>
<evidence type="ECO:0000256" key="2">
    <source>
        <dbReference type="ARBA" id="ARBA00022771"/>
    </source>
</evidence>
<evidence type="ECO:0000313" key="8">
    <source>
        <dbReference type="EMBL" id="CAD9185507.1"/>
    </source>
</evidence>
<dbReference type="PANTHER" id="PTHR23180:SF413">
    <property type="entry name" value="BAR DOMAIN-CONTAINING PROTEIN"/>
    <property type="match status" value="1"/>
</dbReference>
<protein>
    <recommendedName>
        <fullName evidence="7">Arf-GAP domain-containing protein</fullName>
    </recommendedName>
</protein>
<keyword evidence="3" id="KW-0862">Zinc</keyword>
<keyword evidence="2 5" id="KW-0863">Zinc-finger</keyword>
<evidence type="ECO:0000256" key="4">
    <source>
        <dbReference type="PROSITE-ProRule" id="PRU00023"/>
    </source>
</evidence>
<dbReference type="GO" id="GO:0008270">
    <property type="term" value="F:zinc ion binding"/>
    <property type="evidence" value="ECO:0007669"/>
    <property type="project" value="UniProtKB-KW"/>
</dbReference>
<accession>A0A7S1WTE4</accession>
<dbReference type="InterPro" id="IPR037278">
    <property type="entry name" value="ARFGAP/RecO"/>
</dbReference>
<evidence type="ECO:0000256" key="6">
    <source>
        <dbReference type="SAM" id="MobiDB-lite"/>
    </source>
</evidence>
<dbReference type="Gene3D" id="1.10.220.150">
    <property type="entry name" value="Arf GTPase activating protein"/>
    <property type="match status" value="1"/>
</dbReference>
<proteinExistence type="predicted"/>
<keyword evidence="4" id="KW-0040">ANK repeat</keyword>
<dbReference type="PROSITE" id="PS50088">
    <property type="entry name" value="ANK_REPEAT"/>
    <property type="match status" value="1"/>
</dbReference>
<dbReference type="InterPro" id="IPR036770">
    <property type="entry name" value="Ankyrin_rpt-contain_sf"/>
</dbReference>
<dbReference type="InterPro" id="IPR001164">
    <property type="entry name" value="ArfGAP_dom"/>
</dbReference>
<sequence length="492" mass="51876">MASEASAPSEADMASPSSGFHHLDLHHKDWCKRQPRLGLWLEADGNGTCAECGRAIDAEGAWASVTLAISLCQTCAGQHRALGRHLSAVKSLSLDAWTPEEVDRLLEGGNRRLQRALRERREGISLPWPAELSAPELKALYTSPEARLYREQLDWRLARASGSQGAAGSEGSLEGGSAGAAPSGGAAPACQTPAALAAAAQAAAAKARAAVEDHADALARRPGYFRTKTGLGFAGSGTAGRALASTAQRSVPGLWAVASALRRCLVPQEELPGLEFVVAGLRSQPAASSIFQCAEQGDAAQVEALVSTGRASVHDVDELGWTPLFYAAKFGRSEACGLLLRLAPSATELANTREQGCMGHTPLFYAAEMGCTGCAYLLLCAGAAPDGLGVGKPRRTPLRAAVFNGHKEAAQVLLGFGADPRLLPDDGGYSLSDSYDNFSSEYVAPCTARFAWLRRRALFLLRYKAEPRAGPERALVQLLQRPTVFASVLTCI</sequence>
<dbReference type="Gene3D" id="1.25.40.20">
    <property type="entry name" value="Ankyrin repeat-containing domain"/>
    <property type="match status" value="1"/>
</dbReference>
<dbReference type="PROSITE" id="PS50115">
    <property type="entry name" value="ARFGAP"/>
    <property type="match status" value="1"/>
</dbReference>
<feature type="compositionally biased region" description="Low complexity" evidence="6">
    <location>
        <begin position="179"/>
        <end position="188"/>
    </location>
</feature>
<evidence type="ECO:0000256" key="5">
    <source>
        <dbReference type="PROSITE-ProRule" id="PRU00288"/>
    </source>
</evidence>
<feature type="region of interest" description="Disordered" evidence="6">
    <location>
        <begin position="164"/>
        <end position="188"/>
    </location>
</feature>
<name>A0A7S1WTE4_ALECA</name>
<dbReference type="AlphaFoldDB" id="A0A7S1WTE4"/>
<evidence type="ECO:0000259" key="7">
    <source>
        <dbReference type="PROSITE" id="PS50115"/>
    </source>
</evidence>